<keyword evidence="2" id="KW-1185">Reference proteome</keyword>
<evidence type="ECO:0000313" key="3">
    <source>
        <dbReference type="RefSeq" id="XP_016755107.1"/>
    </source>
</evidence>
<name>A0A1U8PVC4_GOSHI</name>
<evidence type="ECO:0000259" key="1">
    <source>
        <dbReference type="Pfam" id="PF03732"/>
    </source>
</evidence>
<dbReference type="KEGG" id="ghi:107963017"/>
<organism evidence="2 3">
    <name type="scientific">Gossypium hirsutum</name>
    <name type="common">Upland cotton</name>
    <name type="synonym">Gossypium mexicanum</name>
    <dbReference type="NCBI Taxonomy" id="3635"/>
    <lineage>
        <taxon>Eukaryota</taxon>
        <taxon>Viridiplantae</taxon>
        <taxon>Streptophyta</taxon>
        <taxon>Embryophyta</taxon>
        <taxon>Tracheophyta</taxon>
        <taxon>Spermatophyta</taxon>
        <taxon>Magnoliopsida</taxon>
        <taxon>eudicotyledons</taxon>
        <taxon>Gunneridae</taxon>
        <taxon>Pentapetalae</taxon>
        <taxon>rosids</taxon>
        <taxon>malvids</taxon>
        <taxon>Malvales</taxon>
        <taxon>Malvaceae</taxon>
        <taxon>Malvoideae</taxon>
        <taxon>Gossypium</taxon>
    </lineage>
</organism>
<dbReference type="PANTHER" id="PTHR34482">
    <property type="entry name" value="DNA DAMAGE-INDUCIBLE PROTEIN 1-LIKE"/>
    <property type="match status" value="1"/>
</dbReference>
<dbReference type="Proteomes" id="UP000818029">
    <property type="component" value="Chromosome A01"/>
</dbReference>
<protein>
    <recommendedName>
        <fullName evidence="1">Retrotransposon gag domain-containing protein</fullName>
    </recommendedName>
</protein>
<proteinExistence type="predicted"/>
<dbReference type="RefSeq" id="XP_016755107.1">
    <property type="nucleotide sequence ID" value="XM_016899618.1"/>
</dbReference>
<dbReference type="PANTHER" id="PTHR34482:SF36">
    <property type="entry name" value="RETROTRANSPOSON GAG DOMAIN-CONTAINING PROTEIN"/>
    <property type="match status" value="1"/>
</dbReference>
<sequence length="203" mass="23592">MGRWANTGSRGRGSITERFLSNRAKIFRGVIGVTPNVAEYWMEATERIMDDLDCTPEQKLKGAVLLLRNEAYQWWLTVNEGIQPDHLSWEFFKSAFQGRYMGASHIDARRSEFLNLTQRDQSVAKYEVDFLRLGRYALGMVASEYERCIHFKGGLRDSLRVLIAPQREQEFSVLVEKAKIGEVVKSAKRQNRDRKRDKNRRDS</sequence>
<dbReference type="AlphaFoldDB" id="A0A1U8PVC4"/>
<reference evidence="3" key="2">
    <citation type="submission" date="2025-08" db="UniProtKB">
        <authorList>
            <consortium name="RefSeq"/>
        </authorList>
    </citation>
    <scope>IDENTIFICATION</scope>
</reference>
<dbReference type="InterPro" id="IPR005162">
    <property type="entry name" value="Retrotrans_gag_dom"/>
</dbReference>
<accession>A0A1U8PVC4</accession>
<dbReference type="Pfam" id="PF03732">
    <property type="entry name" value="Retrotrans_gag"/>
    <property type="match status" value="1"/>
</dbReference>
<dbReference type="GeneID" id="107963017"/>
<dbReference type="PaxDb" id="3635-A0A1U8PVC4"/>
<feature type="domain" description="Retrotransposon gag" evidence="1">
    <location>
        <begin position="63"/>
        <end position="156"/>
    </location>
</feature>
<dbReference type="OrthoDB" id="2272416at2759"/>
<evidence type="ECO:0000313" key="2">
    <source>
        <dbReference type="Proteomes" id="UP000818029"/>
    </source>
</evidence>
<gene>
    <name evidence="3" type="primary">LOC107963017</name>
</gene>
<reference evidence="2" key="1">
    <citation type="journal article" date="2020" name="Nat. Genet.">
        <title>Genomic diversifications of five Gossypium allopolyploid species and their impact on cotton improvement.</title>
        <authorList>
            <person name="Chen Z.J."/>
            <person name="Sreedasyam A."/>
            <person name="Ando A."/>
            <person name="Song Q."/>
            <person name="De Santiago L.M."/>
            <person name="Hulse-Kemp A.M."/>
            <person name="Ding M."/>
            <person name="Ye W."/>
            <person name="Kirkbride R.C."/>
            <person name="Jenkins J."/>
            <person name="Plott C."/>
            <person name="Lovell J."/>
            <person name="Lin Y.M."/>
            <person name="Vaughn R."/>
            <person name="Liu B."/>
            <person name="Simpson S."/>
            <person name="Scheffler B.E."/>
            <person name="Wen L."/>
            <person name="Saski C.A."/>
            <person name="Grover C.E."/>
            <person name="Hu G."/>
            <person name="Conover J.L."/>
            <person name="Carlson J.W."/>
            <person name="Shu S."/>
            <person name="Boston L.B."/>
            <person name="Williams M."/>
            <person name="Peterson D.G."/>
            <person name="McGee K."/>
            <person name="Jones D.C."/>
            <person name="Wendel J.F."/>
            <person name="Stelly D.M."/>
            <person name="Grimwood J."/>
            <person name="Schmutz J."/>
        </authorList>
    </citation>
    <scope>NUCLEOTIDE SEQUENCE [LARGE SCALE GENOMIC DNA]</scope>
    <source>
        <strain evidence="2">cv. TM-1</strain>
    </source>
</reference>